<organism evidence="7 8">
    <name type="scientific">Mycolicibacillus parakoreensis</name>
    <dbReference type="NCBI Taxonomy" id="1069221"/>
    <lineage>
        <taxon>Bacteria</taxon>
        <taxon>Bacillati</taxon>
        <taxon>Actinomycetota</taxon>
        <taxon>Actinomycetes</taxon>
        <taxon>Mycobacteriales</taxon>
        <taxon>Mycobacteriaceae</taxon>
        <taxon>Mycolicibacillus</taxon>
    </lineage>
</organism>
<proteinExistence type="inferred from homology"/>
<evidence type="ECO:0000256" key="2">
    <source>
        <dbReference type="ARBA" id="ARBA00022729"/>
    </source>
</evidence>
<accession>A0ABY3U406</accession>
<dbReference type="EMBL" id="CP092365">
    <property type="protein sequence ID" value="ULN54705.1"/>
    <property type="molecule type" value="Genomic_DNA"/>
</dbReference>
<evidence type="ECO:0000256" key="4">
    <source>
        <dbReference type="ARBA" id="ARBA00023157"/>
    </source>
</evidence>
<comment type="similarity">
    <text evidence="1">Belongs to the thioredoxin family. DsbA subfamily.</text>
</comment>
<dbReference type="Gene3D" id="3.40.30.10">
    <property type="entry name" value="Glutaredoxin"/>
    <property type="match status" value="1"/>
</dbReference>
<evidence type="ECO:0000259" key="6">
    <source>
        <dbReference type="PROSITE" id="PS51352"/>
    </source>
</evidence>
<keyword evidence="5" id="KW-0676">Redox-active center</keyword>
<dbReference type="InterPro" id="IPR012336">
    <property type="entry name" value="Thioredoxin-like_fold"/>
</dbReference>
<sequence length="228" mass="24054">MIVIAVLAVVAVGLLVYLAVDPAGDGGATDDAALAETPAAAATAGELGIERRHDDDPFALGDPAAPVALVVFSDYRCPFCAKFSRDTQPVLEDRFVEPGTLRIEWRDYPLMGEQSMLAARAGRAAAEQGRFWEFNRAVYAAAPERAKAEFTEQALIGFAEQAGVADVDRFTADLRGDGFDAAINADVALANSIGVPSTPAFLINGTPLLGAQPTEDFVRAIDDARAGR</sequence>
<keyword evidence="8" id="KW-1185">Reference proteome</keyword>
<evidence type="ECO:0000256" key="5">
    <source>
        <dbReference type="ARBA" id="ARBA00023284"/>
    </source>
</evidence>
<dbReference type="SUPFAM" id="SSF52833">
    <property type="entry name" value="Thioredoxin-like"/>
    <property type="match status" value="1"/>
</dbReference>
<dbReference type="InterPro" id="IPR036249">
    <property type="entry name" value="Thioredoxin-like_sf"/>
</dbReference>
<dbReference type="PROSITE" id="PS51352">
    <property type="entry name" value="THIOREDOXIN_2"/>
    <property type="match status" value="1"/>
</dbReference>
<keyword evidence="3" id="KW-0560">Oxidoreductase</keyword>
<dbReference type="Proteomes" id="UP001055200">
    <property type="component" value="Chromosome"/>
</dbReference>
<feature type="domain" description="Thioredoxin" evidence="6">
    <location>
        <begin position="33"/>
        <end position="226"/>
    </location>
</feature>
<evidence type="ECO:0000313" key="8">
    <source>
        <dbReference type="Proteomes" id="UP001055200"/>
    </source>
</evidence>
<keyword evidence="4" id="KW-1015">Disulfide bond</keyword>
<dbReference type="InterPro" id="IPR013766">
    <property type="entry name" value="Thioredoxin_domain"/>
</dbReference>
<keyword evidence="2" id="KW-0732">Signal</keyword>
<name>A0ABY3U406_9MYCO</name>
<evidence type="ECO:0000256" key="1">
    <source>
        <dbReference type="ARBA" id="ARBA00005791"/>
    </source>
</evidence>
<dbReference type="Pfam" id="PF13462">
    <property type="entry name" value="Thioredoxin_4"/>
    <property type="match status" value="1"/>
</dbReference>
<gene>
    <name evidence="7" type="ORF">MIU77_15175</name>
</gene>
<dbReference type="PANTHER" id="PTHR13887">
    <property type="entry name" value="GLUTATHIONE S-TRANSFERASE KAPPA"/>
    <property type="match status" value="1"/>
</dbReference>
<dbReference type="RefSeq" id="WP_240172894.1">
    <property type="nucleotide sequence ID" value="NZ_CP092365.1"/>
</dbReference>
<protein>
    <submittedName>
        <fullName evidence="7">DsbA family protein</fullName>
    </submittedName>
</protein>
<evidence type="ECO:0000256" key="3">
    <source>
        <dbReference type="ARBA" id="ARBA00023002"/>
    </source>
</evidence>
<reference evidence="7" key="1">
    <citation type="submission" date="2022-08" db="EMBL/GenBank/DDBJ databases">
        <title>Complete genome sequence of 14 non-tuberculosis mycobacteria type-strains.</title>
        <authorList>
            <person name="Igarashi Y."/>
            <person name="Osugi A."/>
            <person name="Mitarai S."/>
        </authorList>
    </citation>
    <scope>NUCLEOTIDE SEQUENCE</scope>
    <source>
        <strain evidence="7">DSM 45575</strain>
    </source>
</reference>
<dbReference type="PANTHER" id="PTHR13887:SF14">
    <property type="entry name" value="DISULFIDE BOND FORMATION PROTEIN D"/>
    <property type="match status" value="1"/>
</dbReference>
<evidence type="ECO:0000313" key="7">
    <source>
        <dbReference type="EMBL" id="ULN54705.1"/>
    </source>
</evidence>